<proteinExistence type="predicted"/>
<evidence type="ECO:0000313" key="2">
    <source>
        <dbReference type="Proteomes" id="UP000093510"/>
    </source>
</evidence>
<organism evidence="1 2">
    <name type="scientific">Flavobacterium crassostreae</name>
    <dbReference type="NCBI Taxonomy" id="1763534"/>
    <lineage>
        <taxon>Bacteria</taxon>
        <taxon>Pseudomonadati</taxon>
        <taxon>Bacteroidota</taxon>
        <taxon>Flavobacteriia</taxon>
        <taxon>Flavobacteriales</taxon>
        <taxon>Flavobacteriaceae</taxon>
        <taxon>Flavobacterium</taxon>
    </lineage>
</organism>
<dbReference type="EMBL" id="LVEP01000029">
    <property type="protein sequence ID" value="OCB75420.1"/>
    <property type="molecule type" value="Genomic_DNA"/>
</dbReference>
<dbReference type="AlphaFoldDB" id="A0A1B9E0F7"/>
<protein>
    <submittedName>
        <fullName evidence="1">Uncharacterized protein</fullName>
    </submittedName>
</protein>
<gene>
    <name evidence="1" type="ORF">LPBF_08490</name>
</gene>
<dbReference type="Proteomes" id="UP000093510">
    <property type="component" value="Unassembled WGS sequence"/>
</dbReference>
<dbReference type="RefSeq" id="WP_066335057.1">
    <property type="nucleotide sequence ID" value="NZ_CP017688.1"/>
</dbReference>
<dbReference type="STRING" id="1763534.GCA_001831475_00612"/>
<reference evidence="1 2" key="1">
    <citation type="submission" date="2016-03" db="EMBL/GenBank/DDBJ databases">
        <authorList>
            <person name="Ploux O."/>
        </authorList>
    </citation>
    <scope>NUCLEOTIDE SEQUENCE [LARGE SCALE GENOMIC DNA]</scope>
    <source>
        <strain evidence="1 2">LPB0076</strain>
    </source>
</reference>
<sequence length="213" mass="24156">MKKILILLVCLCFTSCFEITERIQHHSDQSGTYKLVVDFSQSWLRVKSAMFLEEINGEKIPNEQAIIKKLQDFKKAAAQIEGISGVETKTNFDDYIFVIQLDYKNIAALNQAINCMDKQKTGIHFKTSSATTFERIASYPIPDKVVNDPNKKEDLEKANMIAIYSFATPIEAVNNSRCKISANKKTAFLKQSLYAVLKKSSLMNNTIKLTQQK</sequence>
<dbReference type="OrthoDB" id="978751at2"/>
<keyword evidence="2" id="KW-1185">Reference proteome</keyword>
<comment type="caution">
    <text evidence="1">The sequence shown here is derived from an EMBL/GenBank/DDBJ whole genome shotgun (WGS) entry which is preliminary data.</text>
</comment>
<evidence type="ECO:0000313" key="1">
    <source>
        <dbReference type="EMBL" id="OCB75420.1"/>
    </source>
</evidence>
<accession>A0A1B9E0F7</accession>
<name>A0A1B9E0F7_9FLAO</name>